<dbReference type="EMBL" id="AP014704">
    <property type="protein sequence ID" value="BAR47084.1"/>
    <property type="molecule type" value="Genomic_DNA"/>
</dbReference>
<accession>A0A1Y0ZIG2</accession>
<protein>
    <submittedName>
        <fullName evidence="2">Uncharacterized protein</fullName>
    </submittedName>
</protein>
<dbReference type="AlphaFoldDB" id="A0A1Y0ZIG2"/>
<dbReference type="KEGG" id="maqu:Maq22A_c27890"/>
<sequence>MKGVHPPAGMGWPARGRDPPSGRTARAPLATRRPHTGQTHMPDQPDRLVGRFSAILPAAPGPAPERQGEAPRKKREPQTRFSCLLPLPKEGDVIPVFGKGTGRRRKAAEPLAPADLPDPGRPAEPPRAAAARG</sequence>
<evidence type="ECO:0000313" key="2">
    <source>
        <dbReference type="EMBL" id="BAR47084.1"/>
    </source>
</evidence>
<evidence type="ECO:0000313" key="3">
    <source>
        <dbReference type="Proteomes" id="UP000061432"/>
    </source>
</evidence>
<feature type="region of interest" description="Disordered" evidence="1">
    <location>
        <begin position="1"/>
        <end position="133"/>
    </location>
</feature>
<evidence type="ECO:0000256" key="1">
    <source>
        <dbReference type="SAM" id="MobiDB-lite"/>
    </source>
</evidence>
<gene>
    <name evidence="2" type="ORF">Maq22A_c27890</name>
</gene>
<dbReference type="Proteomes" id="UP000061432">
    <property type="component" value="Chromosome"/>
</dbReference>
<reference evidence="2 3" key="1">
    <citation type="journal article" date="2015" name="Genome Announc.">
        <title>Complete Genome Sequence of Methylobacterium aquaticum Strain 22A, Isolated from Racomitrium japonicum Moss.</title>
        <authorList>
            <person name="Tani A."/>
            <person name="Ogura Y."/>
            <person name="Hayashi T."/>
            <person name="Kimbara K."/>
        </authorList>
    </citation>
    <scope>NUCLEOTIDE SEQUENCE [LARGE SCALE GENOMIC DNA]</scope>
    <source>
        <strain evidence="2 3">MA-22A</strain>
    </source>
</reference>
<organism evidence="2 3">
    <name type="scientific">Methylobacterium aquaticum</name>
    <dbReference type="NCBI Taxonomy" id="270351"/>
    <lineage>
        <taxon>Bacteria</taxon>
        <taxon>Pseudomonadati</taxon>
        <taxon>Pseudomonadota</taxon>
        <taxon>Alphaproteobacteria</taxon>
        <taxon>Hyphomicrobiales</taxon>
        <taxon>Methylobacteriaceae</taxon>
        <taxon>Methylobacterium</taxon>
    </lineage>
</organism>
<name>A0A1Y0ZIG2_9HYPH</name>
<dbReference type="STRING" id="270351.Maq22A_c27890"/>
<proteinExistence type="predicted"/>
<reference evidence="3" key="2">
    <citation type="submission" date="2015-01" db="EMBL/GenBank/DDBJ databases">
        <title>Complete genome sequence of Methylobacterium aquaticum strain 22A.</title>
        <authorList>
            <person name="Tani A."/>
            <person name="Ogura Y."/>
            <person name="Hayashi T."/>
        </authorList>
    </citation>
    <scope>NUCLEOTIDE SEQUENCE [LARGE SCALE GENOMIC DNA]</scope>
    <source>
        <strain evidence="3">MA-22A</strain>
    </source>
</reference>